<dbReference type="SUPFAM" id="SSF81301">
    <property type="entry name" value="Nucleotidyltransferase"/>
    <property type="match status" value="1"/>
</dbReference>
<evidence type="ECO:0000259" key="6">
    <source>
        <dbReference type="Pfam" id="PF01743"/>
    </source>
</evidence>
<dbReference type="GO" id="GO:0016740">
    <property type="term" value="F:transferase activity"/>
    <property type="evidence" value="ECO:0007669"/>
    <property type="project" value="UniProtKB-KW"/>
</dbReference>
<proteinExistence type="inferred from homology"/>
<dbReference type="Proteomes" id="UP001516023">
    <property type="component" value="Unassembled WGS sequence"/>
</dbReference>
<protein>
    <recommendedName>
        <fullName evidence="6">Poly A polymerase head domain-containing protein</fullName>
    </recommendedName>
</protein>
<evidence type="ECO:0000313" key="7">
    <source>
        <dbReference type="EMBL" id="KAL3802360.1"/>
    </source>
</evidence>
<keyword evidence="8" id="KW-1185">Reference proteome</keyword>
<comment type="similarity">
    <text evidence="1 4">Belongs to the tRNA nucleotidyltransferase/poly(A) polymerase family.</text>
</comment>
<dbReference type="CDD" id="cd05398">
    <property type="entry name" value="NT_ClassII-CCAase"/>
    <property type="match status" value="1"/>
</dbReference>
<accession>A0ABD3QPQ6</accession>
<evidence type="ECO:0000313" key="8">
    <source>
        <dbReference type="Proteomes" id="UP001516023"/>
    </source>
</evidence>
<evidence type="ECO:0000256" key="5">
    <source>
        <dbReference type="SAM" id="MobiDB-lite"/>
    </source>
</evidence>
<dbReference type="GO" id="GO:0003723">
    <property type="term" value="F:RNA binding"/>
    <property type="evidence" value="ECO:0007669"/>
    <property type="project" value="UniProtKB-KW"/>
</dbReference>
<reference evidence="7 8" key="1">
    <citation type="journal article" date="2020" name="G3 (Bethesda)">
        <title>Improved Reference Genome for Cyclotella cryptica CCMP332, a Model for Cell Wall Morphogenesis, Salinity Adaptation, and Lipid Production in Diatoms (Bacillariophyta).</title>
        <authorList>
            <person name="Roberts W.R."/>
            <person name="Downey K.M."/>
            <person name="Ruck E.C."/>
            <person name="Traller J.C."/>
            <person name="Alverson A.J."/>
        </authorList>
    </citation>
    <scope>NUCLEOTIDE SEQUENCE [LARGE SCALE GENOMIC DNA]</scope>
    <source>
        <strain evidence="7 8">CCMP332</strain>
    </source>
</reference>
<comment type="caution">
    <text evidence="7">The sequence shown here is derived from an EMBL/GenBank/DDBJ whole genome shotgun (WGS) entry which is preliminary data.</text>
</comment>
<keyword evidence="2 4" id="KW-0808">Transferase</keyword>
<dbReference type="GO" id="GO:0001680">
    <property type="term" value="P:tRNA 3'-terminal CCA addition"/>
    <property type="evidence" value="ECO:0007669"/>
    <property type="project" value="UniProtKB-ARBA"/>
</dbReference>
<name>A0ABD3QPQ6_9STRA</name>
<feature type="domain" description="Poly A polymerase head" evidence="6">
    <location>
        <begin position="343"/>
        <end position="467"/>
    </location>
</feature>
<dbReference type="AlphaFoldDB" id="A0ABD3QPQ6"/>
<gene>
    <name evidence="7" type="ORF">HJC23_007185</name>
</gene>
<dbReference type="InterPro" id="IPR043519">
    <property type="entry name" value="NT_sf"/>
</dbReference>
<feature type="region of interest" description="Disordered" evidence="5">
    <location>
        <begin position="113"/>
        <end position="135"/>
    </location>
</feature>
<dbReference type="PANTHER" id="PTHR13734:SF5">
    <property type="entry name" value="CCA TRNA NUCLEOTIDYLTRANSFERASE, MITOCHONDRIAL"/>
    <property type="match status" value="1"/>
</dbReference>
<feature type="region of interest" description="Disordered" evidence="5">
    <location>
        <begin position="286"/>
        <end position="317"/>
    </location>
</feature>
<keyword evidence="3 4" id="KW-0694">RNA-binding</keyword>
<evidence type="ECO:0000256" key="3">
    <source>
        <dbReference type="ARBA" id="ARBA00022884"/>
    </source>
</evidence>
<dbReference type="EMBL" id="JABMIG020000020">
    <property type="protein sequence ID" value="KAL3802360.1"/>
    <property type="molecule type" value="Genomic_DNA"/>
</dbReference>
<dbReference type="Gene3D" id="1.10.3090.10">
    <property type="entry name" value="cca-adding enzyme, domain 2"/>
    <property type="match status" value="1"/>
</dbReference>
<dbReference type="SUPFAM" id="SSF81891">
    <property type="entry name" value="Poly A polymerase C-terminal region-like"/>
    <property type="match status" value="1"/>
</dbReference>
<dbReference type="PANTHER" id="PTHR13734">
    <property type="entry name" value="TRNA-NUCLEOTIDYLTRANSFERASE"/>
    <property type="match status" value="1"/>
</dbReference>
<dbReference type="Pfam" id="PF01743">
    <property type="entry name" value="PolyA_pol"/>
    <property type="match status" value="1"/>
</dbReference>
<sequence length="885" mass="97804">MKQTSRRPALRTSSVWIMILTSSRVHVGAYTFSPVRSLSRKRSLANIGFSREECHTCVPANIPRAAVVPSVALSSSPPPRWCKDSSLAMSLDSRELRFYASSVSSSHIARAMSSSGSNGGSVTKTVSTTRTVTKSADGSMRVATYESRSKAVTSRDALDALAPPPISIYSHGLAGLMSTFDHEFKRAFSYPTRASNAMVSAHYSTSSALFTSIEDFDVKSSGGTSEHQRKNEIIRIDLTEEEQELFDLLRTVTAECGMKSTLRVAGGWVRDKILASKDFLQNRRTRDFTDDGSSASVASGVRESRAGGSNGNEGAEMNRITSKFKGDPKAPKAPCSIDGLSATAPVDIDIALDDKLGREFADELNQWLSDHGRETHSVGVVLKNPEKSKHLETATMRINNYWIDFVNLRAEEYTSDSRIPDLMRIGTAEEDAFRRDLTINSLFYNINDGVVEDMTGRGLEDLKKGIVATPLPPLTTLLDDPLRVLRSVRFAARLRFGMDESLKEAAADSRVKLALEQKVSRERVGSEVDLMLKSRDPVGAMRLLINLGLIETAFPLPTVDGRSSPVNGESVFEGVFDQGLSLLTTTHDHLCDCKANPPLWCEAKRALEAGAVNGVGQEETRVLMEDEDARRLLWYAAFLKPLRDRTIQNDEDKELEDRKKPRKGKRSAIINLLVDDLKRPSRDADAVEKIMRAADGFTKLVQMGSDFSALSVLLSEIHVVHRGSKIVCSMNNRAVDPNSESDPIWNHCMEFRKDCAAVLKRIGPLWRAALILSLCEQLLDARDNEIEYPIEGDMMDETKDEILSGIIEKYDAFAAAMMHLGLIGIWNQQPLVNGADIKKSVLPNIPVGPAFRDVMDEQAVWMTTHPGGSREKLVEHLRSLFSEYA</sequence>
<evidence type="ECO:0000256" key="4">
    <source>
        <dbReference type="RuleBase" id="RU003953"/>
    </source>
</evidence>
<organism evidence="7 8">
    <name type="scientific">Cyclotella cryptica</name>
    <dbReference type="NCBI Taxonomy" id="29204"/>
    <lineage>
        <taxon>Eukaryota</taxon>
        <taxon>Sar</taxon>
        <taxon>Stramenopiles</taxon>
        <taxon>Ochrophyta</taxon>
        <taxon>Bacillariophyta</taxon>
        <taxon>Coscinodiscophyceae</taxon>
        <taxon>Thalassiosirophycidae</taxon>
        <taxon>Stephanodiscales</taxon>
        <taxon>Stephanodiscaceae</taxon>
        <taxon>Cyclotella</taxon>
    </lineage>
</organism>
<evidence type="ECO:0000256" key="2">
    <source>
        <dbReference type="ARBA" id="ARBA00022679"/>
    </source>
</evidence>
<evidence type="ECO:0000256" key="1">
    <source>
        <dbReference type="ARBA" id="ARBA00007265"/>
    </source>
</evidence>
<dbReference type="InterPro" id="IPR002646">
    <property type="entry name" value="PolA_pol_head_dom"/>
</dbReference>
<dbReference type="Gene3D" id="3.30.460.10">
    <property type="entry name" value="Beta Polymerase, domain 2"/>
    <property type="match status" value="1"/>
</dbReference>